<dbReference type="Proteomes" id="UP000253318">
    <property type="component" value="Unassembled WGS sequence"/>
</dbReference>
<evidence type="ECO:0000313" key="2">
    <source>
        <dbReference type="EMBL" id="RCV58403.1"/>
    </source>
</evidence>
<keyword evidence="2" id="KW-0378">Hydrolase</keyword>
<comment type="caution">
    <text evidence="2">The sequence shown here is derived from an EMBL/GenBank/DDBJ whole genome shotgun (WGS) entry which is preliminary data.</text>
</comment>
<dbReference type="CDD" id="cd00077">
    <property type="entry name" value="HDc"/>
    <property type="match status" value="1"/>
</dbReference>
<dbReference type="AlphaFoldDB" id="A0A368T4M5"/>
<evidence type="ECO:0000259" key="1">
    <source>
        <dbReference type="Pfam" id="PF01966"/>
    </source>
</evidence>
<dbReference type="OrthoDB" id="2989229at2"/>
<gene>
    <name evidence="2" type="ORF">DEF24_13580</name>
</gene>
<dbReference type="InterPro" id="IPR006675">
    <property type="entry name" value="HDIG_dom"/>
</dbReference>
<keyword evidence="3" id="KW-1185">Reference proteome</keyword>
<reference evidence="2 3" key="1">
    <citation type="submission" date="2018-04" db="EMBL/GenBank/DDBJ databases">
        <title>Novel actinobacteria from marine sediment.</title>
        <authorList>
            <person name="Ng Z.Y."/>
            <person name="Tan G.Y.A."/>
        </authorList>
    </citation>
    <scope>NUCLEOTIDE SEQUENCE [LARGE SCALE GENOMIC DNA]</scope>
    <source>
        <strain evidence="2 3">TPS81</strain>
    </source>
</reference>
<sequence length="165" mass="17978">MPRRWAHTQGVADQAAALSTVLGADSELVVASAWLHDIGYSPSLVSTGFHPLDGARYLRDVERADELLCSLVAHHTGALVEADERGLRDELAGEFALPPEPLLDALTYSDLTTGPDGSRLTVEERLSEILDRYGPDDLVHRAITRSSPALRGTVRTVEKRRANAR</sequence>
<dbReference type="GO" id="GO:0016787">
    <property type="term" value="F:hydrolase activity"/>
    <property type="evidence" value="ECO:0007669"/>
    <property type="project" value="UniProtKB-KW"/>
</dbReference>
<dbReference type="SUPFAM" id="SSF109604">
    <property type="entry name" value="HD-domain/PDEase-like"/>
    <property type="match status" value="1"/>
</dbReference>
<name>A0A368T4M5_9ACTN</name>
<dbReference type="NCBIfam" id="TIGR00277">
    <property type="entry name" value="HDIG"/>
    <property type="match status" value="1"/>
</dbReference>
<accession>A0A368T4M5</accession>
<feature type="domain" description="HD" evidence="1">
    <location>
        <begin position="4"/>
        <end position="133"/>
    </location>
</feature>
<dbReference type="Gene3D" id="1.10.3210.10">
    <property type="entry name" value="Hypothetical protein af1432"/>
    <property type="match status" value="1"/>
</dbReference>
<evidence type="ECO:0000313" key="3">
    <source>
        <dbReference type="Proteomes" id="UP000253318"/>
    </source>
</evidence>
<protein>
    <submittedName>
        <fullName evidence="2">Phosphohydrolase</fullName>
    </submittedName>
</protein>
<organism evidence="2 3">
    <name type="scientific">Marinitenerispora sediminis</name>
    <dbReference type="NCBI Taxonomy" id="1931232"/>
    <lineage>
        <taxon>Bacteria</taxon>
        <taxon>Bacillati</taxon>
        <taxon>Actinomycetota</taxon>
        <taxon>Actinomycetes</taxon>
        <taxon>Streptosporangiales</taxon>
        <taxon>Nocardiopsidaceae</taxon>
        <taxon>Marinitenerispora</taxon>
    </lineage>
</organism>
<dbReference type="EMBL" id="QEIN01000095">
    <property type="protein sequence ID" value="RCV58403.1"/>
    <property type="molecule type" value="Genomic_DNA"/>
</dbReference>
<dbReference type="InterPro" id="IPR006674">
    <property type="entry name" value="HD_domain"/>
</dbReference>
<proteinExistence type="predicted"/>
<dbReference type="Pfam" id="PF01966">
    <property type="entry name" value="HD"/>
    <property type="match status" value="1"/>
</dbReference>
<dbReference type="InterPro" id="IPR003607">
    <property type="entry name" value="HD/PDEase_dom"/>
</dbReference>